<gene>
    <name evidence="1" type="ORF">CEP68_06205</name>
</gene>
<accession>A0A1Z3U829</accession>
<organism evidence="1 2">
    <name type="scientific">Brevundimonas vesicularis</name>
    <name type="common">Pseudomonas vesicularis</name>
    <dbReference type="NCBI Taxonomy" id="41276"/>
    <lineage>
        <taxon>Bacteria</taxon>
        <taxon>Pseudomonadati</taxon>
        <taxon>Pseudomonadota</taxon>
        <taxon>Alphaproteobacteria</taxon>
        <taxon>Caulobacterales</taxon>
        <taxon>Caulobacteraceae</taxon>
        <taxon>Brevundimonas</taxon>
    </lineage>
</organism>
<name>A0A1Z3U829_BREVE</name>
<dbReference type="RefSeq" id="WP_088582443.1">
    <property type="nucleotide sequence ID" value="NZ_CP022048.2"/>
</dbReference>
<dbReference type="EMBL" id="CP022048">
    <property type="protein sequence ID" value="ASE39124.1"/>
    <property type="molecule type" value="Genomic_DNA"/>
</dbReference>
<dbReference type="KEGG" id="bvc:CEP68_06205"/>
<reference evidence="2" key="1">
    <citation type="submission" date="2017-06" db="EMBL/GenBank/DDBJ databases">
        <title>FDA dAtabase for Regulatory Grade micrObial Sequences (FDA-ARGOS): Supporting development and validation of Infectious Disease Dx tests.</title>
        <authorList>
            <person name="Minogue T."/>
            <person name="Wolcott M."/>
            <person name="Wasieloski L."/>
            <person name="Aguilar W."/>
            <person name="Moore D."/>
            <person name="Tallon L."/>
            <person name="Sadzewicz L."/>
            <person name="Sengamalay N."/>
            <person name="Ott S."/>
            <person name="Godinez A."/>
            <person name="Nagaraj S."/>
            <person name="Nadendla S."/>
            <person name="Geyer C."/>
            <person name="Sichtig H."/>
        </authorList>
    </citation>
    <scope>NUCLEOTIDE SEQUENCE [LARGE SCALE GENOMIC DNA]</scope>
    <source>
        <strain evidence="2">FDAARGOS_289</strain>
    </source>
</reference>
<dbReference type="Proteomes" id="UP000197050">
    <property type="component" value="Chromosome"/>
</dbReference>
<dbReference type="AlphaFoldDB" id="A0A1Z3U829"/>
<protein>
    <submittedName>
        <fullName evidence="1">Uncharacterized protein</fullName>
    </submittedName>
</protein>
<evidence type="ECO:0000313" key="1">
    <source>
        <dbReference type="EMBL" id="ASE39124.1"/>
    </source>
</evidence>
<dbReference type="GeneID" id="34015869"/>
<proteinExistence type="predicted"/>
<sequence>MQRLLDLEGIARIEQGLNLKNALWAPENDDMPQRLVALSVKHFGRTVEQTWFEYPERFWELYDENDPYDDDDVISDDRQWLYDQMSAAGDWALHFEVLDLPFAQQIPLWTALGWDVTNEKGERPKCMEHFERALLAHAKGLPLQGDDAIPEPDAENWGAKLAAEAKKFNSSSRR</sequence>
<evidence type="ECO:0000313" key="2">
    <source>
        <dbReference type="Proteomes" id="UP000197050"/>
    </source>
</evidence>